<keyword evidence="2" id="KW-1185">Reference proteome</keyword>
<accession>A0A0D1DQ48</accession>
<dbReference type="OMA" id="RVLAHCM"/>
<dbReference type="InterPro" id="IPR036291">
    <property type="entry name" value="NAD(P)-bd_dom_sf"/>
</dbReference>
<dbReference type="AlphaFoldDB" id="A0A0D1DQ48"/>
<sequence>MAITNVLLFGATQGCGLETLLHLLKSDKPYTATVMARSPDAFQKTLEERDAGLAASLKLSNRLNVLRGDALNCDDVSCAFTSAQKRFGDIDAVLFGIGGRLVFSRNPFAQPALSPSSVCERSIRILTDALIALKQPEQPRLVVISSNGLAKQGYSLLPYLMRPLYAFLLHAPHDDKERMESHLHALAGWPRDDFNPLHREQLEIPPKIKHLAIVRPALLVNGVAIGHVRAEEMLRHGYTIRRSDVGLFIYNSLLGGPQDRGQYVGKAVTVAY</sequence>
<dbReference type="PANTHER" id="PTHR15020:SF50">
    <property type="entry name" value="UPF0659 PROTEIN YMR090W"/>
    <property type="match status" value="1"/>
</dbReference>
<protein>
    <recommendedName>
        <fullName evidence="3">NAD(P)-binding domain-containing protein</fullName>
    </recommendedName>
</protein>
<evidence type="ECO:0008006" key="3">
    <source>
        <dbReference type="Google" id="ProtNLM"/>
    </source>
</evidence>
<dbReference type="Proteomes" id="UP000000561">
    <property type="component" value="Chromosome 20"/>
</dbReference>
<dbReference type="eggNOG" id="ENOG502S3UW">
    <property type="taxonomic scope" value="Eukaryota"/>
</dbReference>
<gene>
    <name evidence="1" type="ORF">UMAG_05814</name>
</gene>
<dbReference type="EMBL" id="CM003159">
    <property type="protein sequence ID" value="KIS66071.1"/>
    <property type="molecule type" value="Genomic_DNA"/>
</dbReference>
<dbReference type="GeneID" id="23565599"/>
<organism evidence="1 2">
    <name type="scientific">Mycosarcoma maydis</name>
    <name type="common">Corn smut fungus</name>
    <name type="synonym">Ustilago maydis</name>
    <dbReference type="NCBI Taxonomy" id="5270"/>
    <lineage>
        <taxon>Eukaryota</taxon>
        <taxon>Fungi</taxon>
        <taxon>Dikarya</taxon>
        <taxon>Basidiomycota</taxon>
        <taxon>Ustilaginomycotina</taxon>
        <taxon>Ustilaginomycetes</taxon>
        <taxon>Ustilaginales</taxon>
        <taxon>Ustilaginaceae</taxon>
        <taxon>Mycosarcoma</taxon>
    </lineage>
</organism>
<dbReference type="Gene3D" id="3.40.50.720">
    <property type="entry name" value="NAD(P)-binding Rossmann-like Domain"/>
    <property type="match status" value="1"/>
</dbReference>
<proteinExistence type="predicted"/>
<dbReference type="SUPFAM" id="SSF51735">
    <property type="entry name" value="NAD(P)-binding Rossmann-fold domains"/>
    <property type="match status" value="1"/>
</dbReference>
<dbReference type="InParanoid" id="A0A0D1DQ48"/>
<dbReference type="STRING" id="237631.A0A0D1DQ48"/>
<dbReference type="OrthoDB" id="63935at2759"/>
<dbReference type="KEGG" id="uma:UMAG_05814"/>
<dbReference type="RefSeq" id="XP_011392185.1">
    <property type="nucleotide sequence ID" value="XM_011393883.1"/>
</dbReference>
<evidence type="ECO:0000313" key="2">
    <source>
        <dbReference type="Proteomes" id="UP000000561"/>
    </source>
</evidence>
<reference evidence="1 2" key="1">
    <citation type="journal article" date="2006" name="Nature">
        <title>Insights from the genome of the biotrophic fungal plant pathogen Ustilago maydis.</title>
        <authorList>
            <person name="Kamper J."/>
            <person name="Kahmann R."/>
            <person name="Bolker M."/>
            <person name="Ma L.J."/>
            <person name="Brefort T."/>
            <person name="Saville B.J."/>
            <person name="Banuett F."/>
            <person name="Kronstad J.W."/>
            <person name="Gold S.E."/>
            <person name="Muller O."/>
            <person name="Perlin M.H."/>
            <person name="Wosten H.A."/>
            <person name="de Vries R."/>
            <person name="Ruiz-Herrera J."/>
            <person name="Reynaga-Pena C.G."/>
            <person name="Snetselaar K."/>
            <person name="McCann M."/>
            <person name="Perez-Martin J."/>
            <person name="Feldbrugge M."/>
            <person name="Basse C.W."/>
            <person name="Steinberg G."/>
            <person name="Ibeas J.I."/>
            <person name="Holloman W."/>
            <person name="Guzman P."/>
            <person name="Farman M."/>
            <person name="Stajich J.E."/>
            <person name="Sentandreu R."/>
            <person name="Gonzalez-Prieto J.M."/>
            <person name="Kennell J.C."/>
            <person name="Molina L."/>
            <person name="Schirawski J."/>
            <person name="Mendoza-Mendoza A."/>
            <person name="Greilinger D."/>
            <person name="Munch K."/>
            <person name="Rossel N."/>
            <person name="Scherer M."/>
            <person name="Vranes M."/>
            <person name="Ladendorf O."/>
            <person name="Vincon V."/>
            <person name="Fuchs U."/>
            <person name="Sandrock B."/>
            <person name="Meng S."/>
            <person name="Ho E.C."/>
            <person name="Cahill M.J."/>
            <person name="Boyce K.J."/>
            <person name="Klose J."/>
            <person name="Klosterman S.J."/>
            <person name="Deelstra H.J."/>
            <person name="Ortiz-Castellanos L."/>
            <person name="Li W."/>
            <person name="Sanchez-Alonso P."/>
            <person name="Schreier P.H."/>
            <person name="Hauser-Hahn I."/>
            <person name="Vaupel M."/>
            <person name="Koopmann E."/>
            <person name="Friedrich G."/>
            <person name="Voss H."/>
            <person name="Schluter T."/>
            <person name="Margolis J."/>
            <person name="Platt D."/>
            <person name="Swimmer C."/>
            <person name="Gnirke A."/>
            <person name="Chen F."/>
            <person name="Vysotskaia V."/>
            <person name="Mannhaupt G."/>
            <person name="Guldener U."/>
            <person name="Munsterkotter M."/>
            <person name="Haase D."/>
            <person name="Oesterheld M."/>
            <person name="Mewes H.W."/>
            <person name="Mauceli E.W."/>
            <person name="DeCaprio D."/>
            <person name="Wade C.M."/>
            <person name="Butler J."/>
            <person name="Young S."/>
            <person name="Jaffe D.B."/>
            <person name="Calvo S."/>
            <person name="Nusbaum C."/>
            <person name="Galagan J."/>
            <person name="Birren B.W."/>
        </authorList>
    </citation>
    <scope>NUCLEOTIDE SEQUENCE [LARGE SCALE GENOMIC DNA]</scope>
    <source>
        <strain evidence="2">DSM 14603 / FGSC 9021 / UM521</strain>
    </source>
</reference>
<dbReference type="PANTHER" id="PTHR15020">
    <property type="entry name" value="FLAVIN REDUCTASE-RELATED"/>
    <property type="match status" value="1"/>
</dbReference>
<dbReference type="VEuPathDB" id="FungiDB:UMAG_05814"/>
<name>A0A0D1DQ48_MYCMD</name>
<evidence type="ECO:0000313" key="1">
    <source>
        <dbReference type="EMBL" id="KIS66071.1"/>
    </source>
</evidence>